<dbReference type="AlphaFoldDB" id="A0A1W0X1U6"/>
<dbReference type="Gene3D" id="3.10.450.50">
    <property type="match status" value="1"/>
</dbReference>
<dbReference type="InterPro" id="IPR032710">
    <property type="entry name" value="NTF2-like_dom_sf"/>
</dbReference>
<keyword evidence="2" id="KW-1185">Reference proteome</keyword>
<evidence type="ECO:0000313" key="1">
    <source>
        <dbReference type="EMBL" id="OQV21391.1"/>
    </source>
</evidence>
<dbReference type="OrthoDB" id="197150at2759"/>
<accession>A0A1W0X1U6</accession>
<gene>
    <name evidence="1" type="ORF">BV898_04600</name>
</gene>
<organism evidence="1 2">
    <name type="scientific">Hypsibius exemplaris</name>
    <name type="common">Freshwater tardigrade</name>
    <dbReference type="NCBI Taxonomy" id="2072580"/>
    <lineage>
        <taxon>Eukaryota</taxon>
        <taxon>Metazoa</taxon>
        <taxon>Ecdysozoa</taxon>
        <taxon>Tardigrada</taxon>
        <taxon>Eutardigrada</taxon>
        <taxon>Parachela</taxon>
        <taxon>Hypsibioidea</taxon>
        <taxon>Hypsibiidae</taxon>
        <taxon>Hypsibius</taxon>
    </lineage>
</organism>
<sequence length="231" mass="25179">MREFVSQQCCVTSPESHVKLTSPSSRSSAIPVPKSVWTFSASRTEKSSNIGITSGELNSSGRSMVDGVTQVTPATKSQTKANKALAKAYVEDILVNGRTEKLRSFFDGDNYIQHNPTAGDGVSGLIAAFGSATAKKVKYNRIRLVLGEGDFVLVASEGTEDGVLTALYDLIRVQKGKLAEHWDVIQAIPPRDLWNPLNNNENFRVTVFVLIERMVAQIGNKCVGFLQITMI</sequence>
<reference evidence="2" key="1">
    <citation type="submission" date="2017-01" db="EMBL/GenBank/DDBJ databases">
        <title>Comparative genomics of anhydrobiosis in the tardigrade Hypsibius dujardini.</title>
        <authorList>
            <person name="Yoshida Y."/>
            <person name="Koutsovoulos G."/>
            <person name="Laetsch D."/>
            <person name="Stevens L."/>
            <person name="Kumar S."/>
            <person name="Horikawa D."/>
            <person name="Ishino K."/>
            <person name="Komine S."/>
            <person name="Tomita M."/>
            <person name="Blaxter M."/>
            <person name="Arakawa K."/>
        </authorList>
    </citation>
    <scope>NUCLEOTIDE SEQUENCE [LARGE SCALE GENOMIC DNA]</scope>
    <source>
        <strain evidence="2">Z151</strain>
    </source>
</reference>
<evidence type="ECO:0008006" key="3">
    <source>
        <dbReference type="Google" id="ProtNLM"/>
    </source>
</evidence>
<dbReference type="Proteomes" id="UP000192578">
    <property type="component" value="Unassembled WGS sequence"/>
</dbReference>
<proteinExistence type="predicted"/>
<evidence type="ECO:0000313" key="2">
    <source>
        <dbReference type="Proteomes" id="UP000192578"/>
    </source>
</evidence>
<dbReference type="SUPFAM" id="SSF54427">
    <property type="entry name" value="NTF2-like"/>
    <property type="match status" value="1"/>
</dbReference>
<dbReference type="EMBL" id="MTYJ01000023">
    <property type="protein sequence ID" value="OQV21391.1"/>
    <property type="molecule type" value="Genomic_DNA"/>
</dbReference>
<protein>
    <recommendedName>
        <fullName evidence="3">SnoaL-like domain-containing protein</fullName>
    </recommendedName>
</protein>
<comment type="caution">
    <text evidence="1">The sequence shown here is derived from an EMBL/GenBank/DDBJ whole genome shotgun (WGS) entry which is preliminary data.</text>
</comment>
<name>A0A1W0X1U6_HYPEX</name>